<organism evidence="2 3">
    <name type="scientific">Caenorhabditis elegans</name>
    <dbReference type="NCBI Taxonomy" id="6239"/>
    <lineage>
        <taxon>Eukaryota</taxon>
        <taxon>Metazoa</taxon>
        <taxon>Ecdysozoa</taxon>
        <taxon>Nematoda</taxon>
        <taxon>Chromadorea</taxon>
        <taxon>Rhabditida</taxon>
        <taxon>Rhabditina</taxon>
        <taxon>Rhabditomorpha</taxon>
        <taxon>Rhabditoidea</taxon>
        <taxon>Rhabditidae</taxon>
        <taxon>Peloderinae</taxon>
        <taxon>Caenorhabditis</taxon>
    </lineage>
</organism>
<evidence type="ECO:0000313" key="3">
    <source>
        <dbReference type="Proteomes" id="UP000001940"/>
    </source>
</evidence>
<accession>Q9XU90</accession>
<dbReference type="PANTHER" id="PTHR22941">
    <property type="entry name" value="SERPENTINE RECEPTOR"/>
    <property type="match status" value="1"/>
</dbReference>
<dbReference type="PANTHER" id="PTHR22941:SF36">
    <property type="entry name" value="SERPENTINE RECEPTOR, CLASS H"/>
    <property type="match status" value="1"/>
</dbReference>
<feature type="transmembrane region" description="Helical" evidence="1">
    <location>
        <begin position="60"/>
        <end position="84"/>
    </location>
</feature>
<keyword evidence="2" id="KW-0675">Receptor</keyword>
<feature type="transmembrane region" description="Helical" evidence="1">
    <location>
        <begin position="138"/>
        <end position="159"/>
    </location>
</feature>
<feature type="transmembrane region" description="Helical" evidence="1">
    <location>
        <begin position="239"/>
        <end position="267"/>
    </location>
</feature>
<dbReference type="CTD" id="186466"/>
<dbReference type="WormBase" id="F57G8.3a">
    <property type="protein sequence ID" value="CE34191"/>
    <property type="gene ID" value="WBGene00005383"/>
    <property type="gene designation" value="srh-167"/>
</dbReference>
<evidence type="ECO:0000313" key="4">
    <source>
        <dbReference type="WormBase" id="F57G8.3a"/>
    </source>
</evidence>
<name>Q9XU90_CAEEL</name>
<dbReference type="PaxDb" id="6239-F57G8.3a"/>
<dbReference type="UCSC" id="F57G8.3">
    <property type="organism name" value="c. elegans"/>
</dbReference>
<keyword evidence="1" id="KW-0472">Membrane</keyword>
<reference evidence="2 3" key="1">
    <citation type="journal article" date="1998" name="Science">
        <title>Genome sequence of the nematode C. elegans: a platform for investigating biology.</title>
        <authorList>
            <consortium name="The C. elegans sequencing consortium"/>
            <person name="Sulson J.E."/>
            <person name="Waterston R."/>
        </authorList>
    </citation>
    <scope>NUCLEOTIDE SEQUENCE [LARGE SCALE GENOMIC DNA]</scope>
    <source>
        <strain evidence="2 3">Bristol N2</strain>
    </source>
</reference>
<dbReference type="InParanoid" id="Q9XU90"/>
<dbReference type="Proteomes" id="UP000001940">
    <property type="component" value="Chromosome V"/>
</dbReference>
<dbReference type="EMBL" id="BX284605">
    <property type="protein sequence ID" value="CAB05533.2"/>
    <property type="molecule type" value="Genomic_DNA"/>
</dbReference>
<dbReference type="ExpressionAtlas" id="Q9XU90">
    <property type="expression patterns" value="baseline"/>
</dbReference>
<dbReference type="Pfam" id="PF10318">
    <property type="entry name" value="7TM_GPCR_Srh"/>
    <property type="match status" value="1"/>
</dbReference>
<feature type="transmembrane region" description="Helical" evidence="1">
    <location>
        <begin position="96"/>
        <end position="117"/>
    </location>
</feature>
<proteinExistence type="predicted"/>
<evidence type="ECO:0000256" key="1">
    <source>
        <dbReference type="SAM" id="Phobius"/>
    </source>
</evidence>
<evidence type="ECO:0000313" key="2">
    <source>
        <dbReference type="EMBL" id="CAB05533.2"/>
    </source>
</evidence>
<dbReference type="InterPro" id="IPR019422">
    <property type="entry name" value="7TM_GPCR_serpentine_rcpt_Srh"/>
</dbReference>
<dbReference type="Bgee" id="WBGene00005383">
    <property type="expression patterns" value="Expressed in larva"/>
</dbReference>
<dbReference type="RefSeq" id="NP_001256703.1">
    <property type="nucleotide sequence ID" value="NM_001269774.1"/>
</dbReference>
<dbReference type="KEGG" id="cel:CELE_F57G8.3"/>
<gene>
    <name evidence="2 4" type="primary">srh-167</name>
    <name evidence="2" type="ORF">CELE_F57G8.3</name>
    <name evidence="4" type="ORF">F57G8.3</name>
</gene>
<protein>
    <submittedName>
        <fullName evidence="2">Serpentine Receptor, class H</fullName>
    </submittedName>
</protein>
<keyword evidence="1" id="KW-0812">Transmembrane</keyword>
<feature type="transmembrane region" description="Helical" evidence="1">
    <location>
        <begin position="14"/>
        <end position="39"/>
    </location>
</feature>
<feature type="transmembrane region" description="Helical" evidence="1">
    <location>
        <begin position="196"/>
        <end position="219"/>
    </location>
</feature>
<keyword evidence="1" id="KW-1133">Transmembrane helix</keyword>
<dbReference type="SUPFAM" id="SSF81321">
    <property type="entry name" value="Family A G protein-coupled receptor-like"/>
    <property type="match status" value="1"/>
</dbReference>
<dbReference type="FunCoup" id="Q9XU90">
    <property type="interactions" value="15"/>
</dbReference>
<dbReference type="eggNOG" id="ENOG502SY7B">
    <property type="taxonomic scope" value="Eukaryota"/>
</dbReference>
<keyword evidence="3" id="KW-1185">Reference proteome</keyword>
<sequence length="331" mass="37386">MCTETFSYLASDQLYAGALHIFTAFEVPVHLFGAYIIIFKTPDKMKSVRTSMLSLHLVGAFVDFFTSFLTAPVLILPVCAGYPLGVLGMLGIPTSVQTYFGLSFLAVLASAVILFFEERYHKLANVQRSSGRKSFSRKCYAIGHYMFAMLFISPCYFNIPDQEIEKLTINERIPCLPEEILSRTGFFILSIENREMYISLALLISVLVPEVLFFVLSIFWHLFNIKSQSRATNRLQKQLFFAMCLQVYIPFMVVTIPAAYCISSIVFGHYNQAATNLAMSSIAVHGILLTITMLIVHAPYRQAVLEIICNRSKMATINNPQIWKTVNETKL</sequence>
<dbReference type="HOGENOM" id="CLU_042960_1_0_1"/>
<feature type="transmembrane region" description="Helical" evidence="1">
    <location>
        <begin position="273"/>
        <end position="296"/>
    </location>
</feature>
<dbReference type="AlphaFoldDB" id="Q9XU90"/>
<dbReference type="STRING" id="6239.F57G8.3a.1"/>
<dbReference type="PIR" id="T22874">
    <property type="entry name" value="T22874"/>
</dbReference>
<dbReference type="GeneID" id="186466"/>
<dbReference type="InterPro" id="IPR053220">
    <property type="entry name" value="Nematode_rcpt-like_serp_H"/>
</dbReference>
<dbReference type="PhylomeDB" id="Q9XU90"/>
<dbReference type="AGR" id="WB:WBGene00005383"/>